<proteinExistence type="predicted"/>
<dbReference type="EMBL" id="CAJNNW010014223">
    <property type="protein sequence ID" value="CAE8656348.1"/>
    <property type="molecule type" value="Genomic_DNA"/>
</dbReference>
<evidence type="ECO:0000313" key="2">
    <source>
        <dbReference type="Proteomes" id="UP000626109"/>
    </source>
</evidence>
<sequence>MGITFSRDTPGVKALLIMLPDKFIHDVQAPTDVQNLNRQFPVAAGNDWADTQYTDRIKIAIDDSAGGAIIRQGSYRFTFPALVPPTMSRNNIWSMS</sequence>
<protein>
    <submittedName>
        <fullName evidence="1">Uncharacterized protein</fullName>
    </submittedName>
</protein>
<accession>A0A813IRE0</accession>
<reference evidence="1" key="1">
    <citation type="submission" date="2021-02" db="EMBL/GenBank/DDBJ databases">
        <authorList>
            <person name="Dougan E. K."/>
            <person name="Rhodes N."/>
            <person name="Thang M."/>
            <person name="Chan C."/>
        </authorList>
    </citation>
    <scope>NUCLEOTIDE SEQUENCE</scope>
</reference>
<organism evidence="1 2">
    <name type="scientific">Polarella glacialis</name>
    <name type="common">Dinoflagellate</name>
    <dbReference type="NCBI Taxonomy" id="89957"/>
    <lineage>
        <taxon>Eukaryota</taxon>
        <taxon>Sar</taxon>
        <taxon>Alveolata</taxon>
        <taxon>Dinophyceae</taxon>
        <taxon>Suessiales</taxon>
        <taxon>Suessiaceae</taxon>
        <taxon>Polarella</taxon>
    </lineage>
</organism>
<comment type="caution">
    <text evidence="1">The sequence shown here is derived from an EMBL/GenBank/DDBJ whole genome shotgun (WGS) entry which is preliminary data.</text>
</comment>
<dbReference type="Proteomes" id="UP000626109">
    <property type="component" value="Unassembled WGS sequence"/>
</dbReference>
<gene>
    <name evidence="1" type="ORF">PGLA2088_LOCUS12136</name>
</gene>
<feature type="non-terminal residue" evidence="1">
    <location>
        <position position="1"/>
    </location>
</feature>
<name>A0A813IRE0_POLGL</name>
<dbReference type="AlphaFoldDB" id="A0A813IRE0"/>
<evidence type="ECO:0000313" key="1">
    <source>
        <dbReference type="EMBL" id="CAE8656348.1"/>
    </source>
</evidence>